<evidence type="ECO:0000313" key="3">
    <source>
        <dbReference type="Proteomes" id="UP001172155"/>
    </source>
</evidence>
<gene>
    <name evidence="2" type="ORF">B0T18DRAFT_188210</name>
</gene>
<evidence type="ECO:0000313" key="2">
    <source>
        <dbReference type="EMBL" id="KAK0743658.1"/>
    </source>
</evidence>
<name>A0AA40EQI5_9PEZI</name>
<keyword evidence="3" id="KW-1185">Reference proteome</keyword>
<comment type="caution">
    <text evidence="2">The sequence shown here is derived from an EMBL/GenBank/DDBJ whole genome shotgun (WGS) entry which is preliminary data.</text>
</comment>
<dbReference type="Proteomes" id="UP001172155">
    <property type="component" value="Unassembled WGS sequence"/>
</dbReference>
<accession>A0AA40EQI5</accession>
<dbReference type="EMBL" id="JAUKUD010000005">
    <property type="protein sequence ID" value="KAK0743658.1"/>
    <property type="molecule type" value="Genomic_DNA"/>
</dbReference>
<evidence type="ECO:0000256" key="1">
    <source>
        <dbReference type="SAM" id="MobiDB-lite"/>
    </source>
</evidence>
<organism evidence="2 3">
    <name type="scientific">Schizothecium vesticola</name>
    <dbReference type="NCBI Taxonomy" id="314040"/>
    <lineage>
        <taxon>Eukaryota</taxon>
        <taxon>Fungi</taxon>
        <taxon>Dikarya</taxon>
        <taxon>Ascomycota</taxon>
        <taxon>Pezizomycotina</taxon>
        <taxon>Sordariomycetes</taxon>
        <taxon>Sordariomycetidae</taxon>
        <taxon>Sordariales</taxon>
        <taxon>Schizotheciaceae</taxon>
        <taxon>Schizothecium</taxon>
    </lineage>
</organism>
<dbReference type="AlphaFoldDB" id="A0AA40EQI5"/>
<reference evidence="2" key="1">
    <citation type="submission" date="2023-06" db="EMBL/GenBank/DDBJ databases">
        <title>Genome-scale phylogeny and comparative genomics of the fungal order Sordariales.</title>
        <authorList>
            <consortium name="Lawrence Berkeley National Laboratory"/>
            <person name="Hensen N."/>
            <person name="Bonometti L."/>
            <person name="Westerberg I."/>
            <person name="Brannstrom I.O."/>
            <person name="Guillou S."/>
            <person name="Cros-Aarteil S."/>
            <person name="Calhoun S."/>
            <person name="Haridas S."/>
            <person name="Kuo A."/>
            <person name="Mondo S."/>
            <person name="Pangilinan J."/>
            <person name="Riley R."/>
            <person name="LaButti K."/>
            <person name="Andreopoulos B."/>
            <person name="Lipzen A."/>
            <person name="Chen C."/>
            <person name="Yanf M."/>
            <person name="Daum C."/>
            <person name="Ng V."/>
            <person name="Clum A."/>
            <person name="Steindorff A."/>
            <person name="Ohm R."/>
            <person name="Martin F."/>
            <person name="Silar P."/>
            <person name="Natvig D."/>
            <person name="Lalanne C."/>
            <person name="Gautier V."/>
            <person name="Ament-velasquez S.L."/>
            <person name="Kruys A."/>
            <person name="Hutchinson M.I."/>
            <person name="Powell A.J."/>
            <person name="Barry K."/>
            <person name="Miller A.N."/>
            <person name="Grigoriev I.V."/>
            <person name="Debuchy R."/>
            <person name="Gladieux P."/>
            <person name="Thoren M.H."/>
            <person name="Johannesson H."/>
        </authorList>
    </citation>
    <scope>NUCLEOTIDE SEQUENCE</scope>
    <source>
        <strain evidence="2">SMH3187-1</strain>
    </source>
</reference>
<protein>
    <submittedName>
        <fullName evidence="2">Uncharacterized protein</fullName>
    </submittedName>
</protein>
<sequence>MTPLGFHWDWNIRTVDTLGHTQPSGESRQTSGVVSNSFKSHRQTHHHRHVLPPSQHSCVAWCRGASLAGCKPTPLCPDDRPPSLGGHRRVLHCRGCFQAKNKPGVCPPPLCERHPSLPTKVAKPKPALRCRVTTRAGGRPENSRGEGVASGTGFRHRYGRRATTVNSQSNASISLRIKTFNEAVKREWARSAAGGWLLHLCAVRSLTARRATTVSVSGIVG</sequence>
<feature type="region of interest" description="Disordered" evidence="1">
    <location>
        <begin position="135"/>
        <end position="165"/>
    </location>
</feature>
<proteinExistence type="predicted"/>